<keyword evidence="1" id="KW-0175">Coiled coil</keyword>
<feature type="region of interest" description="Disordered" evidence="2">
    <location>
        <begin position="1"/>
        <end position="26"/>
    </location>
</feature>
<name>A0A1Q9E320_SYMMI</name>
<evidence type="ECO:0000313" key="3">
    <source>
        <dbReference type="EMBL" id="OLQ01817.1"/>
    </source>
</evidence>
<keyword evidence="4" id="KW-1185">Reference proteome</keyword>
<accession>A0A1Q9E320</accession>
<evidence type="ECO:0000313" key="4">
    <source>
        <dbReference type="Proteomes" id="UP000186817"/>
    </source>
</evidence>
<gene>
    <name evidence="3" type="ORF">AK812_SmicGene15390</name>
</gene>
<feature type="coiled-coil region" evidence="1">
    <location>
        <begin position="104"/>
        <end position="145"/>
    </location>
</feature>
<comment type="caution">
    <text evidence="3">The sequence shown here is derived from an EMBL/GenBank/DDBJ whole genome shotgun (WGS) entry which is preliminary data.</text>
</comment>
<evidence type="ECO:0000256" key="1">
    <source>
        <dbReference type="SAM" id="Coils"/>
    </source>
</evidence>
<proteinExistence type="predicted"/>
<reference evidence="3 4" key="1">
    <citation type="submission" date="2016-02" db="EMBL/GenBank/DDBJ databases">
        <title>Genome analysis of coral dinoflagellate symbionts highlights evolutionary adaptations to a symbiotic lifestyle.</title>
        <authorList>
            <person name="Aranda M."/>
            <person name="Li Y."/>
            <person name="Liew Y.J."/>
            <person name="Baumgarten S."/>
            <person name="Simakov O."/>
            <person name="Wilson M."/>
            <person name="Piel J."/>
            <person name="Ashoor H."/>
            <person name="Bougouffa S."/>
            <person name="Bajic V.B."/>
            <person name="Ryu T."/>
            <person name="Ravasi T."/>
            <person name="Bayer T."/>
            <person name="Micklem G."/>
            <person name="Kim H."/>
            <person name="Bhak J."/>
            <person name="Lajeunesse T.C."/>
            <person name="Voolstra C.R."/>
        </authorList>
    </citation>
    <scope>NUCLEOTIDE SEQUENCE [LARGE SCALE GENOMIC DNA]</scope>
    <source>
        <strain evidence="3 4">CCMP2467</strain>
    </source>
</reference>
<dbReference type="Proteomes" id="UP000186817">
    <property type="component" value="Unassembled WGS sequence"/>
</dbReference>
<organism evidence="3 4">
    <name type="scientific">Symbiodinium microadriaticum</name>
    <name type="common">Dinoflagellate</name>
    <name type="synonym">Zooxanthella microadriatica</name>
    <dbReference type="NCBI Taxonomy" id="2951"/>
    <lineage>
        <taxon>Eukaryota</taxon>
        <taxon>Sar</taxon>
        <taxon>Alveolata</taxon>
        <taxon>Dinophyceae</taxon>
        <taxon>Suessiales</taxon>
        <taxon>Symbiodiniaceae</taxon>
        <taxon>Symbiodinium</taxon>
    </lineage>
</organism>
<sequence>MEESEHSVESDTGEGSPSELAQRVELRKPLQEQWRKQLLDGCRLRDGQLRGVGDLFHAYWRLSSAGREVPPTADVEAAGSQSSEQLQKALADTVAALTAERAQVKALQCELAAARFMLQECQEDLADKEKELAEARQKVSQLEGRAPSG</sequence>
<dbReference type="EMBL" id="LSRX01000280">
    <property type="protein sequence ID" value="OLQ01817.1"/>
    <property type="molecule type" value="Genomic_DNA"/>
</dbReference>
<dbReference type="OrthoDB" id="10313268at2759"/>
<protein>
    <submittedName>
        <fullName evidence="3">Uncharacterized protein</fullName>
    </submittedName>
</protein>
<evidence type="ECO:0000256" key="2">
    <source>
        <dbReference type="SAM" id="MobiDB-lite"/>
    </source>
</evidence>
<dbReference type="AlphaFoldDB" id="A0A1Q9E320"/>